<dbReference type="Pfam" id="PF06995">
    <property type="entry name" value="Phage_P2_GpU"/>
    <property type="match status" value="1"/>
</dbReference>
<dbReference type="EMBL" id="BK015279">
    <property type="protein sequence ID" value="DAD99254.1"/>
    <property type="molecule type" value="Genomic_DNA"/>
</dbReference>
<name>A0A8S5NWU6_9CAUD</name>
<dbReference type="InterPro" id="IPR009734">
    <property type="entry name" value="Myoviridae_GpU"/>
</dbReference>
<reference evidence="1" key="1">
    <citation type="journal article" date="2021" name="Proc. Natl. Acad. Sci. U.S.A.">
        <title>A Catalog of Tens of Thousands of Viruses from Human Metagenomes Reveals Hidden Associations with Chronic Diseases.</title>
        <authorList>
            <person name="Tisza M.J."/>
            <person name="Buck C.B."/>
        </authorList>
    </citation>
    <scope>NUCLEOTIDE SEQUENCE</scope>
    <source>
        <strain evidence="1">CtzUB9</strain>
    </source>
</reference>
<protein>
    <recommendedName>
        <fullName evidence="2">Phage tail protein</fullName>
    </recommendedName>
</protein>
<organism evidence="1">
    <name type="scientific">Myoviridae sp. ctzUB9</name>
    <dbReference type="NCBI Taxonomy" id="2825213"/>
    <lineage>
        <taxon>Viruses</taxon>
        <taxon>Duplodnaviria</taxon>
        <taxon>Heunggongvirae</taxon>
        <taxon>Uroviricota</taxon>
        <taxon>Caudoviricetes</taxon>
    </lineage>
</organism>
<proteinExistence type="predicted"/>
<evidence type="ECO:0000313" key="1">
    <source>
        <dbReference type="EMBL" id="DAD99254.1"/>
    </source>
</evidence>
<evidence type="ECO:0008006" key="2">
    <source>
        <dbReference type="Google" id="ProtNLM"/>
    </source>
</evidence>
<sequence length="299" mass="31150">MFAQLGDVTFELLGSFASLEETHAAQFAQHDVLAGRARLQAMGNALTELRFSLKLHWKLGDVDAAYHGLIAAKEAQQAVSLVYGTGRFVGWFVIERLTARTLQMDKNGRTAAREIDVELKEFVGDPNNPLPAPAVVAGEQNPLLAMLPESMQNALNPIAEKIGTAVKIYHAVENDIGAMQNLIQAAREIKNDPAGVLNLVGDVLGVAGGALDHLNGLHEIVQSFGDLAGAAQFAAQAAQAAQQMGSAVGEFRAGIESGSVGGWFGAGVAALDAAAESLGNGAAAVQTLTAFVAARRDGA</sequence>
<accession>A0A8S5NWU6</accession>